<organism evidence="1 2">
    <name type="scientific">Phytophthora ramorum</name>
    <name type="common">Sudden oak death agent</name>
    <dbReference type="NCBI Taxonomy" id="164328"/>
    <lineage>
        <taxon>Eukaryota</taxon>
        <taxon>Sar</taxon>
        <taxon>Stramenopiles</taxon>
        <taxon>Oomycota</taxon>
        <taxon>Peronosporomycetes</taxon>
        <taxon>Peronosporales</taxon>
        <taxon>Peronosporaceae</taxon>
        <taxon>Phytophthora</taxon>
    </lineage>
</organism>
<keyword evidence="2" id="KW-1185">Reference proteome</keyword>
<dbReference type="EMBL" id="DS566330">
    <property type="status" value="NOT_ANNOTATED_CDS"/>
    <property type="molecule type" value="Genomic_DNA"/>
</dbReference>
<proteinExistence type="predicted"/>
<dbReference type="PANTHER" id="PTHR21054">
    <property type="entry name" value="ZINC METALLOPROTEINASE-RELATED"/>
    <property type="match status" value="1"/>
</dbReference>
<dbReference type="HOGENOM" id="CLU_011824_0_0_1"/>
<evidence type="ECO:0000313" key="2">
    <source>
        <dbReference type="Proteomes" id="UP000005238"/>
    </source>
</evidence>
<dbReference type="AlphaFoldDB" id="H3HEH0"/>
<dbReference type="SUPFAM" id="SSF55486">
    <property type="entry name" value="Metalloproteases ('zincins'), catalytic domain"/>
    <property type="match status" value="1"/>
</dbReference>
<name>H3HEH0_PHYRM</name>
<dbReference type="eggNOG" id="KOG4525">
    <property type="taxonomic scope" value="Eukaryota"/>
</dbReference>
<dbReference type="EnsemblProtists" id="Phyra97181">
    <property type="protein sequence ID" value="Phyra97181"/>
    <property type="gene ID" value="Phyra97181"/>
</dbReference>
<evidence type="ECO:0000313" key="1">
    <source>
        <dbReference type="EnsemblProtists" id="Phyra97181"/>
    </source>
</evidence>
<reference evidence="1" key="2">
    <citation type="submission" date="2015-06" db="UniProtKB">
        <authorList>
            <consortium name="EnsemblProtists"/>
        </authorList>
    </citation>
    <scope>IDENTIFICATION</scope>
    <source>
        <strain evidence="1">Pr102</strain>
    </source>
</reference>
<dbReference type="InParanoid" id="H3HEH0"/>
<accession>H3HEH0</accession>
<dbReference type="VEuPathDB" id="FungiDB:KRP23_7549"/>
<dbReference type="PANTHER" id="PTHR21054:SF2">
    <property type="entry name" value="MIP04191P"/>
    <property type="match status" value="1"/>
</dbReference>
<dbReference type="Pfam" id="PF12044">
    <property type="entry name" value="Metallopep"/>
    <property type="match status" value="1"/>
</dbReference>
<protein>
    <recommendedName>
        <fullName evidence="3">Jacalin-type lectin domain-containing protein</fullName>
    </recommendedName>
</protein>
<dbReference type="Proteomes" id="UP000005238">
    <property type="component" value="Unassembled WGS sequence"/>
</dbReference>
<dbReference type="OMA" id="FTNAHAR"/>
<dbReference type="InterPro" id="IPR053002">
    <property type="entry name" value="Metalloproteinase_M10B"/>
</dbReference>
<evidence type="ECO:0008006" key="3">
    <source>
        <dbReference type="Google" id="ProtNLM"/>
    </source>
</evidence>
<sequence>MSSIAVDNLLEDEVLSYPLVLLEGHVRNVHPTETLFLEARLDALRSSLWPISSSSGHFKAFVLLPSPGKFAITLRAPGAIERIFCIEYRPPTTRYVVKFHYQTCSDSGIRDGFDAPPNVDNSDAAAIAKVRFNALLLQMATAELLHAAGLPRETFAMQFAADGLPDVQLLRCSFTNAHARSVDGQKLIKLVERDIEAAGLDDHPELEFKHAVVLGCSRYNTKTRKAEGHTALGGGKVGVFGSCGLHAWPAHLSEISACCLNNARIDERFLLDDSCFRGTLWANFSTGIGAMLHEIGHTFGLGHATSGIMSRGFDDMNRLLCIYQADPRSSQMGFHQASAQGWLGLNHAVLREVTSRGGAHWNSASAQLLRHCPWISGHAKPSLVGPTVSWDDSVRGPVGNGQFNGTQLDLPENKPSMSGADEIGAVMVDAGKYVNRLETLTRAQINTGSFWLLESASLAWMSVPWHGSTAFSSTRTFAPRAGLVEPEANCMRCKLLTGGELARSLDREVIPGKALEHGPKTPFSVTLPAIGAVVIRCGRFVESIRILSPEEAAANAKDPKFYRSNEHVFQLVSGEKLVKLESFESAQMFDELVNQLHATFLEIGSPYQVHCVPLATGEKLVQIDISIRPVSASDPYVTIDGVCFHTTTRCSSWFGEYRESNVRFFMAPSGTSVLQLRGAYTNSVLTDLTGVVWRVPHKMLEDHIDSADRKKTLFEEYIVGAISSGGAYSKTAAPVHP</sequence>
<dbReference type="VEuPathDB" id="FungiDB:KRP22_461"/>
<reference evidence="2" key="1">
    <citation type="journal article" date="2006" name="Science">
        <title>Phytophthora genome sequences uncover evolutionary origins and mechanisms of pathogenesis.</title>
        <authorList>
            <person name="Tyler B.M."/>
            <person name="Tripathy S."/>
            <person name="Zhang X."/>
            <person name="Dehal P."/>
            <person name="Jiang R.H."/>
            <person name="Aerts A."/>
            <person name="Arredondo F.D."/>
            <person name="Baxter L."/>
            <person name="Bensasson D."/>
            <person name="Beynon J.L."/>
            <person name="Chapman J."/>
            <person name="Damasceno C.M."/>
            <person name="Dorrance A.E."/>
            <person name="Dou D."/>
            <person name="Dickerman A.W."/>
            <person name="Dubchak I.L."/>
            <person name="Garbelotto M."/>
            <person name="Gijzen M."/>
            <person name="Gordon S.G."/>
            <person name="Govers F."/>
            <person name="Grunwald N.J."/>
            <person name="Huang W."/>
            <person name="Ivors K.L."/>
            <person name="Jones R.W."/>
            <person name="Kamoun S."/>
            <person name="Krampis K."/>
            <person name="Lamour K.H."/>
            <person name="Lee M.K."/>
            <person name="McDonald W.H."/>
            <person name="Medina M."/>
            <person name="Meijer H.J."/>
            <person name="Nordberg E.K."/>
            <person name="Maclean D.J."/>
            <person name="Ospina-Giraldo M.D."/>
            <person name="Morris P.F."/>
            <person name="Phuntumart V."/>
            <person name="Putnam N.H."/>
            <person name="Rash S."/>
            <person name="Rose J.K."/>
            <person name="Sakihama Y."/>
            <person name="Salamov A.A."/>
            <person name="Savidor A."/>
            <person name="Scheuring C.F."/>
            <person name="Smith B.M."/>
            <person name="Sobral B.W."/>
            <person name="Terry A."/>
            <person name="Torto-Alalibo T.A."/>
            <person name="Win J."/>
            <person name="Xu Z."/>
            <person name="Zhang H."/>
            <person name="Grigoriev I.V."/>
            <person name="Rokhsar D.S."/>
            <person name="Boore J.L."/>
        </authorList>
    </citation>
    <scope>NUCLEOTIDE SEQUENCE [LARGE SCALE GENOMIC DNA]</scope>
    <source>
        <strain evidence="2">Pr102</strain>
    </source>
</reference>
<dbReference type="InterPro" id="IPR021917">
    <property type="entry name" value="Unchr_Zn-peptidase-like"/>
</dbReference>